<keyword evidence="2" id="KW-1185">Reference proteome</keyword>
<name>A0A4Y2DEB1_ARAVE</name>
<comment type="caution">
    <text evidence="1">The sequence shown here is derived from an EMBL/GenBank/DDBJ whole genome shotgun (WGS) entry which is preliminary data.</text>
</comment>
<dbReference type="Proteomes" id="UP000499080">
    <property type="component" value="Unassembled WGS sequence"/>
</dbReference>
<evidence type="ECO:0000313" key="2">
    <source>
        <dbReference type="Proteomes" id="UP000499080"/>
    </source>
</evidence>
<accession>A0A4Y2DEB1</accession>
<dbReference type="AlphaFoldDB" id="A0A4Y2DEB1"/>
<evidence type="ECO:0000313" key="1">
    <source>
        <dbReference type="EMBL" id="GBM15011.1"/>
    </source>
</evidence>
<dbReference type="EMBL" id="BGPR01000353">
    <property type="protein sequence ID" value="GBM15011.1"/>
    <property type="molecule type" value="Genomic_DNA"/>
</dbReference>
<reference evidence="1 2" key="1">
    <citation type="journal article" date="2019" name="Sci. Rep.">
        <title>Orb-weaving spider Araneus ventricosus genome elucidates the spidroin gene catalogue.</title>
        <authorList>
            <person name="Kono N."/>
            <person name="Nakamura H."/>
            <person name="Ohtoshi R."/>
            <person name="Moran D.A.P."/>
            <person name="Shinohara A."/>
            <person name="Yoshida Y."/>
            <person name="Fujiwara M."/>
            <person name="Mori M."/>
            <person name="Tomita M."/>
            <person name="Arakawa K."/>
        </authorList>
    </citation>
    <scope>NUCLEOTIDE SEQUENCE [LARGE SCALE GENOMIC DNA]</scope>
</reference>
<sequence length="67" mass="7647">MSPPQRIVNKSEYKCTKGILNGVRQEIGPVLLTHRRFRSPEKRARDLGISRTSILQVRFPSLPTVCN</sequence>
<proteinExistence type="predicted"/>
<organism evidence="1 2">
    <name type="scientific">Araneus ventricosus</name>
    <name type="common">Orbweaver spider</name>
    <name type="synonym">Epeira ventricosa</name>
    <dbReference type="NCBI Taxonomy" id="182803"/>
    <lineage>
        <taxon>Eukaryota</taxon>
        <taxon>Metazoa</taxon>
        <taxon>Ecdysozoa</taxon>
        <taxon>Arthropoda</taxon>
        <taxon>Chelicerata</taxon>
        <taxon>Arachnida</taxon>
        <taxon>Araneae</taxon>
        <taxon>Araneomorphae</taxon>
        <taxon>Entelegynae</taxon>
        <taxon>Araneoidea</taxon>
        <taxon>Araneidae</taxon>
        <taxon>Araneus</taxon>
    </lineage>
</organism>
<gene>
    <name evidence="1" type="ORF">AVEN_266907_1</name>
</gene>
<protein>
    <submittedName>
        <fullName evidence="1">Uncharacterized protein</fullName>
    </submittedName>
</protein>
<feature type="non-terminal residue" evidence="1">
    <location>
        <position position="67"/>
    </location>
</feature>